<sequence>MNKNCKVLIPMMMDIHFDLIAGVLKNEGYDVEVLKTDHRGVIEEGLKSVHNDMCYPALLVIGQFIDALKSGKYDINNVALLITQTGGGCRASNYIYLLRKALEINGFHQVKVWSLNFEGLDKKNEFTLSFSAYFNLFYSILYGDLLMSIYHQSVAYEKNSGDSKGVLTYWKDKLISEIGTKTFKKLKENYKKIIENFLTIPKNSDKKKIRVGIVGEIYMKYSPLGNNHLTDYLEKEGVEAVNTGLLDFLLFNLYDTIFDRKIYGRKGLKYYFVKYIVRYIEKKQKEMIEVIKRYKAFIPPSPFSKVIEMTKGYLGHGVKMGEGWLLTAEMLEFIEIGVKNIVCAQPFGCLPNHIIAKGMIRKIKDNHPEANIIAVDYDPGASSVNQENRIHLMLENARMMASQGVKK</sequence>
<reference evidence="1 2" key="1">
    <citation type="submission" date="2015-10" db="EMBL/GenBank/DDBJ databases">
        <authorList>
            <person name="Gilbert D.G."/>
        </authorList>
    </citation>
    <scope>NUCLEOTIDE SEQUENCE [LARGE SCALE GENOMIC DNA]</scope>
    <source>
        <strain evidence="1 2">ChDC F311</strain>
    </source>
</reference>
<dbReference type="PANTHER" id="PTHR32329">
    <property type="entry name" value="BIFUNCTIONAL PROTEIN [INCLUDES 2-HYDROXYACYL-COA DEHYDRATASE (N-TER) AND ITS ACTIVATOR DOMAIN (C_TERM)-RELATED"/>
    <property type="match status" value="1"/>
</dbReference>
<protein>
    <submittedName>
        <fullName evidence="1">2-hydroxyglutaryl-CoA dehydratase</fullName>
    </submittedName>
</protein>
<dbReference type="Proteomes" id="UP000054800">
    <property type="component" value="Unassembled WGS sequence"/>
</dbReference>
<dbReference type="OMA" id="ACGPCRF"/>
<gene>
    <name evidence="1" type="ORF">RO03_05130</name>
</gene>
<dbReference type="PANTHER" id="PTHR32329:SF4">
    <property type="entry name" value="ACTIVATOR OF 2-HYDROXYACYL-COA DEHYDRATASE"/>
    <property type="match status" value="1"/>
</dbReference>
<dbReference type="AlphaFoldDB" id="A0A0X3Y1L2"/>
<evidence type="ECO:0000313" key="1">
    <source>
        <dbReference type="EMBL" id="KUL98917.1"/>
    </source>
</evidence>
<dbReference type="InterPro" id="IPR051805">
    <property type="entry name" value="Dehydratase_Activator_Redct"/>
</dbReference>
<evidence type="ECO:0000313" key="2">
    <source>
        <dbReference type="Proteomes" id="UP000054800"/>
    </source>
</evidence>
<dbReference type="RefSeq" id="WP_011016932.1">
    <property type="nucleotide sequence ID" value="NZ_CP056014.1"/>
</dbReference>
<name>A0A0X3Y1L2_FUSNC</name>
<dbReference type="OrthoDB" id="9802715at2"/>
<comment type="caution">
    <text evidence="1">The sequence shown here is derived from an EMBL/GenBank/DDBJ whole genome shotgun (WGS) entry which is preliminary data.</text>
</comment>
<organism evidence="1 2">
    <name type="scientific">Fusobacterium nucleatum subsp. nucleatum</name>
    <dbReference type="NCBI Taxonomy" id="76856"/>
    <lineage>
        <taxon>Bacteria</taxon>
        <taxon>Fusobacteriati</taxon>
        <taxon>Fusobacteriota</taxon>
        <taxon>Fusobacteriia</taxon>
        <taxon>Fusobacteriales</taxon>
        <taxon>Fusobacteriaceae</taxon>
        <taxon>Fusobacterium</taxon>
    </lineage>
</organism>
<dbReference type="EMBL" id="LMVH01000001">
    <property type="protein sequence ID" value="KUL98917.1"/>
    <property type="molecule type" value="Genomic_DNA"/>
</dbReference>
<accession>A0A0X3Y1L2</accession>
<proteinExistence type="predicted"/>
<dbReference type="GeneID" id="79784120"/>